<dbReference type="GO" id="GO:0004340">
    <property type="term" value="F:glucokinase activity"/>
    <property type="evidence" value="ECO:0007669"/>
    <property type="project" value="UniProtKB-EC"/>
</dbReference>
<dbReference type="RefSeq" id="WP_047259896.1">
    <property type="nucleotide sequence ID" value="NZ_CP011546.1"/>
</dbReference>
<organism evidence="2 3">
    <name type="scientific">Corynebacterium uterequi</name>
    <dbReference type="NCBI Taxonomy" id="1072256"/>
    <lineage>
        <taxon>Bacteria</taxon>
        <taxon>Bacillati</taxon>
        <taxon>Actinomycetota</taxon>
        <taxon>Actinomycetes</taxon>
        <taxon>Mycobacteriales</taxon>
        <taxon>Corynebacteriaceae</taxon>
        <taxon>Corynebacterium</taxon>
    </lineage>
</organism>
<comment type="similarity">
    <text evidence="1">Belongs to the ROK (NagC/XylR) family.</text>
</comment>
<reference evidence="2 3" key="1">
    <citation type="journal article" date="2015" name="Genome Announc.">
        <title>Virulence Factor Genes Detected in the Complete Genome Sequence of Corynebacterium uterequi DSM 45634, Isolated from the Uterus of a Maiden Mare.</title>
        <authorList>
            <person name="Ruckert C."/>
            <person name="Kriete M."/>
            <person name="Jaenicke S."/>
            <person name="Winkler A."/>
            <person name="Tauch A."/>
        </authorList>
    </citation>
    <scope>NUCLEOTIDE SEQUENCE [LARGE SCALE GENOMIC DNA]</scope>
    <source>
        <strain evidence="2 3">DSM 45634</strain>
    </source>
</reference>
<dbReference type="CDD" id="cd24061">
    <property type="entry name" value="ASKHA_NBD_ROK_SgGLK-like"/>
    <property type="match status" value="1"/>
</dbReference>
<accession>A0A0G3HHS6</accession>
<keyword evidence="2" id="KW-0418">Kinase</keyword>
<dbReference type="AlphaFoldDB" id="A0A0G3HHS6"/>
<keyword evidence="2" id="KW-0808">Transferase</keyword>
<dbReference type="InterPro" id="IPR000600">
    <property type="entry name" value="ROK"/>
</dbReference>
<dbReference type="PATRIC" id="fig|1072256.5.peg.1481"/>
<keyword evidence="3" id="KW-1185">Reference proteome</keyword>
<dbReference type="Proteomes" id="UP000035548">
    <property type="component" value="Chromosome"/>
</dbReference>
<gene>
    <name evidence="2" type="primary">glk</name>
    <name evidence="2" type="ORF">CUTER_07495</name>
</gene>
<dbReference type="EC" id="2.7.1.2" evidence="2"/>
<dbReference type="PANTHER" id="PTHR18964:SF173">
    <property type="entry name" value="GLUCOKINASE"/>
    <property type="match status" value="1"/>
</dbReference>
<dbReference type="Gene3D" id="3.30.420.40">
    <property type="match status" value="2"/>
</dbReference>
<sequence>MSDVTIGFDIGGTNLRAGVVDSSGRVLATLSQRTPRHAESAERVIVDMVARLRAEYDVSGVGLAVAGFLDPECERIRFAPHLPWRDAPLRATLESRLNLPVVLEHDANSAAWGEYRFGAAQGAHTWVFFAVGTGIGATLMVDGTIYRGAFGTAPEFGHLSVVHGEHARKCSCGKSGCLERYASGTALVDTARDLAGKYPMTTLADDLGTGLDVTGHDVVLAAREGDALGLAVLRDFGGWMGLGLTFVADILDPELIVVGGGVATDADLFLDRARTTMSDSMVGSGYRPIPRVECAELGGQAGIIGVADIARELYS</sequence>
<dbReference type="PANTHER" id="PTHR18964">
    <property type="entry name" value="ROK (REPRESSOR, ORF, KINASE) FAMILY"/>
    <property type="match status" value="1"/>
</dbReference>
<dbReference type="KEGG" id="cut:CUTER_07495"/>
<protein>
    <submittedName>
        <fullName evidence="2">Transcriptional regulator/sugar kinase</fullName>
        <ecNumber evidence="2">2.7.1.2</ecNumber>
    </submittedName>
</protein>
<proteinExistence type="inferred from homology"/>
<dbReference type="EMBL" id="CP011546">
    <property type="protein sequence ID" value="AKK11488.1"/>
    <property type="molecule type" value="Genomic_DNA"/>
</dbReference>
<reference evidence="3" key="2">
    <citation type="submission" date="2015-05" db="EMBL/GenBank/DDBJ databases">
        <title>Complete genome sequence of Corynebacterium uterequi DSM 45634, isolated from the uterus of a maiden mare.</title>
        <authorList>
            <person name="Ruckert C."/>
            <person name="Albersmeier A."/>
            <person name="Winkler A."/>
            <person name="Tauch A."/>
        </authorList>
    </citation>
    <scope>NUCLEOTIDE SEQUENCE [LARGE SCALE GENOMIC DNA]</scope>
    <source>
        <strain evidence="3">DSM 45634</strain>
    </source>
</reference>
<dbReference type="OrthoDB" id="9810372at2"/>
<name>A0A0G3HHS6_9CORY</name>
<dbReference type="Pfam" id="PF00480">
    <property type="entry name" value="ROK"/>
    <property type="match status" value="1"/>
</dbReference>
<dbReference type="SUPFAM" id="SSF53067">
    <property type="entry name" value="Actin-like ATPase domain"/>
    <property type="match status" value="1"/>
</dbReference>
<evidence type="ECO:0000313" key="2">
    <source>
        <dbReference type="EMBL" id="AKK11488.1"/>
    </source>
</evidence>
<dbReference type="STRING" id="1072256.CUTER_07495"/>
<evidence type="ECO:0000313" key="3">
    <source>
        <dbReference type="Proteomes" id="UP000035548"/>
    </source>
</evidence>
<dbReference type="InterPro" id="IPR043129">
    <property type="entry name" value="ATPase_NBD"/>
</dbReference>
<evidence type="ECO:0000256" key="1">
    <source>
        <dbReference type="ARBA" id="ARBA00006479"/>
    </source>
</evidence>